<dbReference type="Proteomes" id="UP001276854">
    <property type="component" value="Unassembled WGS sequence"/>
</dbReference>
<evidence type="ECO:0000313" key="1">
    <source>
        <dbReference type="EMBL" id="MDW2797009.1"/>
    </source>
</evidence>
<dbReference type="EMBL" id="JAWONS010000102">
    <property type="protein sequence ID" value="MDW2797009.1"/>
    <property type="molecule type" value="Genomic_DNA"/>
</dbReference>
<reference evidence="1 2" key="1">
    <citation type="submission" date="2023-10" db="EMBL/GenBank/DDBJ databases">
        <title>A novel Glycoside Hydrolase 43-Like Enzyme from Clostrdium boliviensis is an Endo-xylanase, and a Candidate for Xylooligosaccharides Production from Different Xylan Substrates.</title>
        <authorList>
            <person name="Alvarez M.T."/>
            <person name="Rocabado-Villegas L.R."/>
            <person name="Salas-Veizaga D.M."/>
            <person name="Linares-Pasten J.A."/>
            <person name="Gudmundsdottir E.E."/>
            <person name="Hreggvidsson G.O."/>
            <person name="Adlercreutz P."/>
            <person name="Nordberg Karlsson E."/>
        </authorList>
    </citation>
    <scope>NUCLEOTIDE SEQUENCE [LARGE SCALE GENOMIC DNA]</scope>
    <source>
        <strain evidence="1 2">E-1</strain>
    </source>
</reference>
<accession>A0ABU4GHD2</accession>
<comment type="caution">
    <text evidence="1">The sequence shown here is derived from an EMBL/GenBank/DDBJ whole genome shotgun (WGS) entry which is preliminary data.</text>
</comment>
<protein>
    <recommendedName>
        <fullName evidence="3">Pilus assembly protein</fullName>
    </recommendedName>
</protein>
<gene>
    <name evidence="1" type="ORF">RZO55_05375</name>
</gene>
<dbReference type="RefSeq" id="WP_318063270.1">
    <property type="nucleotide sequence ID" value="NZ_JAWONS010000102.1"/>
</dbReference>
<evidence type="ECO:0000313" key="2">
    <source>
        <dbReference type="Proteomes" id="UP001276854"/>
    </source>
</evidence>
<evidence type="ECO:0008006" key="3">
    <source>
        <dbReference type="Google" id="ProtNLM"/>
    </source>
</evidence>
<keyword evidence="2" id="KW-1185">Reference proteome</keyword>
<name>A0ABU4GHD2_9CLOT</name>
<organism evidence="1 2">
    <name type="scientific">Clostridium boliviensis</name>
    <dbReference type="NCBI Taxonomy" id="318465"/>
    <lineage>
        <taxon>Bacteria</taxon>
        <taxon>Bacillati</taxon>
        <taxon>Bacillota</taxon>
        <taxon>Clostridia</taxon>
        <taxon>Eubacteriales</taxon>
        <taxon>Clostridiaceae</taxon>
        <taxon>Clostridium</taxon>
    </lineage>
</organism>
<proteinExistence type="predicted"/>
<sequence>MPFFRALRIIIKKAKVTLQVQIPLIKRNFSVKRVLSYASFQSEPGSLTIEAAMVLPIFLFAVITLMMPMKLINDGRKVQTALENTGEELSQYAAVLKELEKAENLNAAGLDEIPDDFISELTEQGVLLYVRMKMSRQEVCQCLESVSFSHSSVLKDKETFDLIMDYRIRLPFSILGLKSVPMTARCRRRAWIGNTLLQDRESGHKEEMVYVGRDSTRYHRKRTCHYIYNQIKAVNKEDLKTIRNLNGGKYKPCSRCAGLNGDDGIVYIMPSGEKYHSNQECTSITAYVRLVPLSEVIHLGPCSYCSQ</sequence>